<proteinExistence type="inferred from homology"/>
<dbReference type="InterPro" id="IPR003784">
    <property type="entry name" value="BioY"/>
</dbReference>
<evidence type="ECO:0000313" key="5">
    <source>
        <dbReference type="Proteomes" id="UP000318336"/>
    </source>
</evidence>
<sequence length="190" mass="19500">MPKPTPRDLALVAMFAALIAVLGMPGGISFFGSVPITLQSLGWMVAACLLGAWRGALTMIVFNLLLAAGLPIGAGGRGGLGVLTGVSGGYLVGAVLGMFVTGLIAERVGRRNLVGLFVACVVGCMIVVYAVGIPWSAWRLGSGTLGVAQASLQFLPGDLVKAALAALITTTVVRAYPPIVQERERERVPA</sequence>
<keyword evidence="2 3" id="KW-0472">Membrane</keyword>
<gene>
    <name evidence="4" type="ORF">FB554_2162</name>
</gene>
<evidence type="ECO:0000256" key="3">
    <source>
        <dbReference type="SAM" id="Phobius"/>
    </source>
</evidence>
<dbReference type="EMBL" id="VFOK01000001">
    <property type="protein sequence ID" value="TQL34005.1"/>
    <property type="molecule type" value="Genomic_DNA"/>
</dbReference>
<feature type="transmembrane region" description="Helical" evidence="3">
    <location>
        <begin position="43"/>
        <end position="68"/>
    </location>
</feature>
<organism evidence="4 5">
    <name type="scientific">Barrientosiimonas humi</name>
    <dbReference type="NCBI Taxonomy" id="999931"/>
    <lineage>
        <taxon>Bacteria</taxon>
        <taxon>Bacillati</taxon>
        <taxon>Actinomycetota</taxon>
        <taxon>Actinomycetes</taxon>
        <taxon>Micrococcales</taxon>
        <taxon>Dermacoccaceae</taxon>
        <taxon>Barrientosiimonas</taxon>
    </lineage>
</organism>
<comment type="caution">
    <text evidence="4">The sequence shown here is derived from an EMBL/GenBank/DDBJ whole genome shotgun (WGS) entry which is preliminary data.</text>
</comment>
<dbReference type="Proteomes" id="UP000318336">
    <property type="component" value="Unassembled WGS sequence"/>
</dbReference>
<dbReference type="PIRSF" id="PIRSF016661">
    <property type="entry name" value="BioY"/>
    <property type="match status" value="1"/>
</dbReference>
<dbReference type="Pfam" id="PF02632">
    <property type="entry name" value="BioY"/>
    <property type="match status" value="1"/>
</dbReference>
<keyword evidence="3" id="KW-0812">Transmembrane</keyword>
<evidence type="ECO:0000256" key="1">
    <source>
        <dbReference type="ARBA" id="ARBA00010692"/>
    </source>
</evidence>
<name>A0A542XDV2_9MICO</name>
<accession>A0A542XDV2</accession>
<feature type="transmembrane region" description="Helical" evidence="3">
    <location>
        <begin position="12"/>
        <end position="31"/>
    </location>
</feature>
<reference evidence="4 5" key="1">
    <citation type="submission" date="2019-06" db="EMBL/GenBank/DDBJ databases">
        <title>Sequencing the genomes of 1000 actinobacteria strains.</title>
        <authorList>
            <person name="Klenk H.-P."/>
        </authorList>
    </citation>
    <scope>NUCLEOTIDE SEQUENCE [LARGE SCALE GENOMIC DNA]</scope>
    <source>
        <strain evidence="4 5">DSM 24617</strain>
    </source>
</reference>
<dbReference type="PANTHER" id="PTHR34295:SF1">
    <property type="entry name" value="BIOTIN TRANSPORTER BIOY"/>
    <property type="match status" value="1"/>
</dbReference>
<dbReference type="PANTHER" id="PTHR34295">
    <property type="entry name" value="BIOTIN TRANSPORTER BIOY"/>
    <property type="match status" value="1"/>
</dbReference>
<evidence type="ECO:0000256" key="2">
    <source>
        <dbReference type="PIRNR" id="PIRNR016661"/>
    </source>
</evidence>
<keyword evidence="2" id="KW-1003">Cell membrane</keyword>
<dbReference type="GO" id="GO:0015225">
    <property type="term" value="F:biotin transmembrane transporter activity"/>
    <property type="evidence" value="ECO:0007669"/>
    <property type="project" value="UniProtKB-UniRule"/>
</dbReference>
<keyword evidence="3" id="KW-1133">Transmembrane helix</keyword>
<keyword evidence="5" id="KW-1185">Reference proteome</keyword>
<comment type="subcellular location">
    <subcellularLocation>
        <location evidence="2">Cell membrane</location>
        <topology evidence="2">Multi-pass membrane protein</topology>
    </subcellularLocation>
</comment>
<dbReference type="GO" id="GO:0005886">
    <property type="term" value="C:plasma membrane"/>
    <property type="evidence" value="ECO:0007669"/>
    <property type="project" value="UniProtKB-SubCell"/>
</dbReference>
<feature type="transmembrane region" description="Helical" evidence="3">
    <location>
        <begin position="116"/>
        <end position="138"/>
    </location>
</feature>
<comment type="similarity">
    <text evidence="1 2">Belongs to the BioY family.</text>
</comment>
<dbReference type="AlphaFoldDB" id="A0A542XDV2"/>
<dbReference type="Gene3D" id="1.10.1760.20">
    <property type="match status" value="1"/>
</dbReference>
<protein>
    <recommendedName>
        <fullName evidence="2">Biotin transporter</fullName>
    </recommendedName>
</protein>
<keyword evidence="2" id="KW-0813">Transport</keyword>
<evidence type="ECO:0000313" key="4">
    <source>
        <dbReference type="EMBL" id="TQL34005.1"/>
    </source>
</evidence>
<dbReference type="RefSeq" id="WP_236022370.1">
    <property type="nucleotide sequence ID" value="NZ_CAJTBP010000001.1"/>
</dbReference>
<feature type="transmembrane region" description="Helical" evidence="3">
    <location>
        <begin position="80"/>
        <end position="104"/>
    </location>
</feature>